<protein>
    <recommendedName>
        <fullName evidence="4">DUF4175 domain-containing protein</fullName>
    </recommendedName>
</protein>
<keyword evidence="3" id="KW-1185">Reference proteome</keyword>
<feature type="transmembrane region" description="Helical" evidence="1">
    <location>
        <begin position="32"/>
        <end position="54"/>
    </location>
</feature>
<evidence type="ECO:0000313" key="2">
    <source>
        <dbReference type="EMBL" id="MDT0683397.1"/>
    </source>
</evidence>
<keyword evidence="1" id="KW-1133">Transmembrane helix</keyword>
<dbReference type="EMBL" id="JAVRHL010000003">
    <property type="protein sequence ID" value="MDT0683397.1"/>
    <property type="molecule type" value="Genomic_DNA"/>
</dbReference>
<organism evidence="2 3">
    <name type="scientific">Tropicimonas omnivorans</name>
    <dbReference type="NCBI Taxonomy" id="3075590"/>
    <lineage>
        <taxon>Bacteria</taxon>
        <taxon>Pseudomonadati</taxon>
        <taxon>Pseudomonadota</taxon>
        <taxon>Alphaproteobacteria</taxon>
        <taxon>Rhodobacterales</taxon>
        <taxon>Roseobacteraceae</taxon>
        <taxon>Tropicimonas</taxon>
    </lineage>
</organism>
<gene>
    <name evidence="2" type="ORF">RM543_11925</name>
</gene>
<evidence type="ECO:0008006" key="4">
    <source>
        <dbReference type="Google" id="ProtNLM"/>
    </source>
</evidence>
<evidence type="ECO:0000313" key="3">
    <source>
        <dbReference type="Proteomes" id="UP001265259"/>
    </source>
</evidence>
<feature type="transmembrane region" description="Helical" evidence="1">
    <location>
        <begin position="7"/>
        <end position="26"/>
    </location>
</feature>
<name>A0ABU3DJV5_9RHOB</name>
<evidence type="ECO:0000256" key="1">
    <source>
        <dbReference type="SAM" id="Phobius"/>
    </source>
</evidence>
<keyword evidence="1" id="KW-0472">Membrane</keyword>
<keyword evidence="1" id="KW-0812">Transmembrane</keyword>
<comment type="caution">
    <text evidence="2">The sequence shown here is derived from an EMBL/GenBank/DDBJ whole genome shotgun (WGS) entry which is preliminary data.</text>
</comment>
<accession>A0ABU3DJV5</accession>
<dbReference type="RefSeq" id="WP_311691901.1">
    <property type="nucleotide sequence ID" value="NZ_JAVRHL010000003.1"/>
</dbReference>
<sequence length="59" mass="6174">MGAFRGWLAGTGLLILAGIAVPYGLLPGDEPSFAVLIFWCLFAVAVIGAILVGISGWRR</sequence>
<reference evidence="2 3" key="1">
    <citation type="submission" date="2023-09" db="EMBL/GenBank/DDBJ databases">
        <authorList>
            <person name="Rey-Velasco X."/>
        </authorList>
    </citation>
    <scope>NUCLEOTIDE SEQUENCE [LARGE SCALE GENOMIC DNA]</scope>
    <source>
        <strain evidence="2 3">F158</strain>
    </source>
</reference>
<dbReference type="Proteomes" id="UP001265259">
    <property type="component" value="Unassembled WGS sequence"/>
</dbReference>
<proteinExistence type="predicted"/>